<reference evidence="6 7" key="1">
    <citation type="submission" date="2021-06" db="EMBL/GenBank/DDBJ databases">
        <title>Actinomycetes sequencing.</title>
        <authorList>
            <person name="Shan Q."/>
        </authorList>
    </citation>
    <scope>NUCLEOTIDE SEQUENCE [LARGE SCALE GENOMIC DNA]</scope>
    <source>
        <strain evidence="6 7">NEAU-G5</strain>
    </source>
</reference>
<comment type="caution">
    <text evidence="6">The sequence shown here is derived from an EMBL/GenBank/DDBJ whole genome shotgun (WGS) entry which is preliminary data.</text>
</comment>
<organism evidence="6 7">
    <name type="scientific">Nocardia albiluteola</name>
    <dbReference type="NCBI Taxonomy" id="2842303"/>
    <lineage>
        <taxon>Bacteria</taxon>
        <taxon>Bacillati</taxon>
        <taxon>Actinomycetota</taxon>
        <taxon>Actinomycetes</taxon>
        <taxon>Mycobacteriales</taxon>
        <taxon>Nocardiaceae</taxon>
        <taxon>Nocardia</taxon>
    </lineage>
</organism>
<sequence length="252" mass="27757">MSKEPNHDGQPDFEALYRDAASEQDSPASIPWDIGGPQPVVQQLVAYGAVRGEVLDPGTGPGHHAIHYASKGYSATGIDASPTAIERAKRNAERAGVRVNFEVADATRLDGLENRFDTVVDSAFYHVFLDDEQTQTQYVQALHRATKPGARLFMFEIGRHNVNGLQPEGLPAENFDRVLPAAGWRIDYLGTTTYQGTFSPETFALLTKEMSGDSGWAERMKPMQEQLQVIAPLLKNNRVHLPVWAVAATRLD</sequence>
<dbReference type="GO" id="GO:0008168">
    <property type="term" value="F:methyltransferase activity"/>
    <property type="evidence" value="ECO:0007669"/>
    <property type="project" value="UniProtKB-KW"/>
</dbReference>
<dbReference type="RefSeq" id="WP_215920216.1">
    <property type="nucleotide sequence ID" value="NZ_JAHKNI010000008.1"/>
</dbReference>
<dbReference type="InterPro" id="IPR029063">
    <property type="entry name" value="SAM-dependent_MTases_sf"/>
</dbReference>
<protein>
    <submittedName>
        <fullName evidence="6">Class I SAM-dependent methyltransferase</fullName>
    </submittedName>
</protein>
<dbReference type="CDD" id="cd02440">
    <property type="entry name" value="AdoMet_MTases"/>
    <property type="match status" value="1"/>
</dbReference>
<gene>
    <name evidence="6" type="ORF">KO481_25100</name>
</gene>
<dbReference type="GO" id="GO:0032259">
    <property type="term" value="P:methylation"/>
    <property type="evidence" value="ECO:0007669"/>
    <property type="project" value="UniProtKB-KW"/>
</dbReference>
<evidence type="ECO:0000313" key="7">
    <source>
        <dbReference type="Proteomes" id="UP000733379"/>
    </source>
</evidence>
<dbReference type="InterPro" id="IPR041698">
    <property type="entry name" value="Methyltransf_25"/>
</dbReference>
<feature type="domain" description="Methyltransferase" evidence="5">
    <location>
        <begin position="54"/>
        <end position="149"/>
    </location>
</feature>
<dbReference type="Proteomes" id="UP000733379">
    <property type="component" value="Unassembled WGS sequence"/>
</dbReference>
<keyword evidence="2" id="KW-0808">Transferase</keyword>
<evidence type="ECO:0000256" key="1">
    <source>
        <dbReference type="ARBA" id="ARBA00022603"/>
    </source>
</evidence>
<accession>A0ABS6B3U4</accession>
<dbReference type="PANTHER" id="PTHR43464">
    <property type="entry name" value="METHYLTRANSFERASE"/>
    <property type="match status" value="1"/>
</dbReference>
<evidence type="ECO:0000313" key="6">
    <source>
        <dbReference type="EMBL" id="MBU3064793.1"/>
    </source>
</evidence>
<feature type="region of interest" description="Disordered" evidence="4">
    <location>
        <begin position="1"/>
        <end position="32"/>
    </location>
</feature>
<proteinExistence type="predicted"/>
<feature type="compositionally biased region" description="Basic and acidic residues" evidence="4">
    <location>
        <begin position="1"/>
        <end position="21"/>
    </location>
</feature>
<name>A0ABS6B3U4_9NOCA</name>
<keyword evidence="1 6" id="KW-0489">Methyltransferase</keyword>
<dbReference type="SUPFAM" id="SSF53335">
    <property type="entry name" value="S-adenosyl-L-methionine-dependent methyltransferases"/>
    <property type="match status" value="1"/>
</dbReference>
<dbReference type="EMBL" id="JAHKNI010000008">
    <property type="protein sequence ID" value="MBU3064793.1"/>
    <property type="molecule type" value="Genomic_DNA"/>
</dbReference>
<evidence type="ECO:0000256" key="3">
    <source>
        <dbReference type="ARBA" id="ARBA00022691"/>
    </source>
</evidence>
<dbReference type="Gene3D" id="3.40.50.150">
    <property type="entry name" value="Vaccinia Virus protein VP39"/>
    <property type="match status" value="1"/>
</dbReference>
<dbReference type="Pfam" id="PF13649">
    <property type="entry name" value="Methyltransf_25"/>
    <property type="match status" value="1"/>
</dbReference>
<keyword evidence="7" id="KW-1185">Reference proteome</keyword>
<keyword evidence="3" id="KW-0949">S-adenosyl-L-methionine</keyword>
<evidence type="ECO:0000259" key="5">
    <source>
        <dbReference type="Pfam" id="PF13649"/>
    </source>
</evidence>
<evidence type="ECO:0000256" key="2">
    <source>
        <dbReference type="ARBA" id="ARBA00022679"/>
    </source>
</evidence>
<evidence type="ECO:0000256" key="4">
    <source>
        <dbReference type="SAM" id="MobiDB-lite"/>
    </source>
</evidence>
<dbReference type="PANTHER" id="PTHR43464:SF19">
    <property type="entry name" value="UBIQUINONE BIOSYNTHESIS O-METHYLTRANSFERASE, MITOCHONDRIAL"/>
    <property type="match status" value="1"/>
</dbReference>